<keyword evidence="4" id="KW-0408">Iron</keyword>
<dbReference type="SUPFAM" id="SSF50022">
    <property type="entry name" value="ISP domain"/>
    <property type="match status" value="1"/>
</dbReference>
<evidence type="ECO:0000256" key="4">
    <source>
        <dbReference type="ARBA" id="ARBA00023004"/>
    </source>
</evidence>
<dbReference type="InterPro" id="IPR036922">
    <property type="entry name" value="Rieske_2Fe-2S_sf"/>
</dbReference>
<keyword evidence="6" id="KW-0534">Nitrate assimilation</keyword>
<evidence type="ECO:0000256" key="6">
    <source>
        <dbReference type="ARBA" id="ARBA00023063"/>
    </source>
</evidence>
<dbReference type="InterPro" id="IPR012748">
    <property type="entry name" value="Rieske-like_NirD"/>
</dbReference>
<dbReference type="Pfam" id="PF00355">
    <property type="entry name" value="Rieske"/>
    <property type="match status" value="1"/>
</dbReference>
<feature type="domain" description="Rieske" evidence="7">
    <location>
        <begin position="4"/>
        <end position="99"/>
    </location>
</feature>
<dbReference type="EMBL" id="QLUW01000005">
    <property type="protein sequence ID" value="RAP74087.1"/>
    <property type="molecule type" value="Genomic_DNA"/>
</dbReference>
<dbReference type="GO" id="GO:0051537">
    <property type="term" value="F:2 iron, 2 sulfur cluster binding"/>
    <property type="evidence" value="ECO:0007669"/>
    <property type="project" value="UniProtKB-KW"/>
</dbReference>
<dbReference type="GO" id="GO:0004497">
    <property type="term" value="F:monooxygenase activity"/>
    <property type="evidence" value="ECO:0007669"/>
    <property type="project" value="UniProtKB-ARBA"/>
</dbReference>
<evidence type="ECO:0000256" key="2">
    <source>
        <dbReference type="ARBA" id="ARBA00022723"/>
    </source>
</evidence>
<evidence type="ECO:0000259" key="7">
    <source>
        <dbReference type="PROSITE" id="PS51296"/>
    </source>
</evidence>
<dbReference type="PROSITE" id="PS51296">
    <property type="entry name" value="RIESKE"/>
    <property type="match status" value="1"/>
</dbReference>
<keyword evidence="2" id="KW-0479">Metal-binding</keyword>
<keyword evidence="9" id="KW-1185">Reference proteome</keyword>
<organism evidence="8 9">
    <name type="scientific">Paenibacillus montanisoli</name>
    <dbReference type="NCBI Taxonomy" id="2081970"/>
    <lineage>
        <taxon>Bacteria</taxon>
        <taxon>Bacillati</taxon>
        <taxon>Bacillota</taxon>
        <taxon>Bacilli</taxon>
        <taxon>Bacillales</taxon>
        <taxon>Paenibacillaceae</taxon>
        <taxon>Paenibacillus</taxon>
    </lineage>
</organism>
<dbReference type="CDD" id="cd03530">
    <property type="entry name" value="Rieske_NirD_small_Bacillus"/>
    <property type="match status" value="1"/>
</dbReference>
<keyword evidence="1" id="KW-0001">2Fe-2S</keyword>
<dbReference type="NCBIfam" id="TIGR02378">
    <property type="entry name" value="nirD_assim_sml"/>
    <property type="match status" value="1"/>
</dbReference>
<dbReference type="PANTHER" id="PTHR21496:SF23">
    <property type="entry name" value="3-PHENYLPROPIONATE_CINNAMIC ACID DIOXYGENASE FERREDOXIN SUBUNIT"/>
    <property type="match status" value="1"/>
</dbReference>
<keyword evidence="5" id="KW-0411">Iron-sulfur</keyword>
<gene>
    <name evidence="8" type="primary">nirD</name>
    <name evidence="8" type="ORF">DL346_23735</name>
</gene>
<dbReference type="Gene3D" id="2.102.10.10">
    <property type="entry name" value="Rieske [2Fe-2S] iron-sulphur domain"/>
    <property type="match status" value="1"/>
</dbReference>
<accession>A0A328TUA4</accession>
<evidence type="ECO:0000313" key="9">
    <source>
        <dbReference type="Proteomes" id="UP000249260"/>
    </source>
</evidence>
<protein>
    <submittedName>
        <fullName evidence="8">Nitrite reductase (NAD(P)H) small subunit</fullName>
    </submittedName>
</protein>
<evidence type="ECO:0000256" key="1">
    <source>
        <dbReference type="ARBA" id="ARBA00022714"/>
    </source>
</evidence>
<evidence type="ECO:0000313" key="8">
    <source>
        <dbReference type="EMBL" id="RAP74087.1"/>
    </source>
</evidence>
<evidence type="ECO:0000256" key="3">
    <source>
        <dbReference type="ARBA" id="ARBA00023002"/>
    </source>
</evidence>
<reference evidence="8 9" key="1">
    <citation type="submission" date="2018-06" db="EMBL/GenBank/DDBJ databases">
        <title>Paenibacillus montanisoli sp. nov., isolated from mountain area soil.</title>
        <authorList>
            <person name="Wu M."/>
        </authorList>
    </citation>
    <scope>NUCLEOTIDE SEQUENCE [LARGE SCALE GENOMIC DNA]</scope>
    <source>
        <strain evidence="8 9">RA17</strain>
    </source>
</reference>
<dbReference type="OrthoDB" id="593800at2"/>
<name>A0A328TUA4_9BACL</name>
<proteinExistence type="predicted"/>
<dbReference type="AlphaFoldDB" id="A0A328TUA4"/>
<sequence>MNEIVIGHISEFPERAGRVVRLGDVELALFKLSDGSVRAVENRCPHKNGKLSEGIVCDHHVYCPLHDWKIDLHDGLVQAPDEGCVAAYTTLVDGAGNVVLRVPEGIGARKVS</sequence>
<evidence type="ECO:0000256" key="5">
    <source>
        <dbReference type="ARBA" id="ARBA00023014"/>
    </source>
</evidence>
<dbReference type="PANTHER" id="PTHR21496">
    <property type="entry name" value="FERREDOXIN-RELATED"/>
    <property type="match status" value="1"/>
</dbReference>
<dbReference type="GO" id="GO:0046872">
    <property type="term" value="F:metal ion binding"/>
    <property type="evidence" value="ECO:0007669"/>
    <property type="project" value="UniProtKB-KW"/>
</dbReference>
<keyword evidence="3" id="KW-0560">Oxidoreductase</keyword>
<dbReference type="GO" id="GO:0042128">
    <property type="term" value="P:nitrate assimilation"/>
    <property type="evidence" value="ECO:0007669"/>
    <property type="project" value="UniProtKB-KW"/>
</dbReference>
<dbReference type="GO" id="GO:0016705">
    <property type="term" value="F:oxidoreductase activity, acting on paired donors, with incorporation or reduction of molecular oxygen"/>
    <property type="evidence" value="ECO:0007669"/>
    <property type="project" value="UniProtKB-ARBA"/>
</dbReference>
<dbReference type="RefSeq" id="WP_112884875.1">
    <property type="nucleotide sequence ID" value="NZ_QLUW01000005.1"/>
</dbReference>
<dbReference type="Proteomes" id="UP000249260">
    <property type="component" value="Unassembled WGS sequence"/>
</dbReference>
<dbReference type="InterPro" id="IPR017941">
    <property type="entry name" value="Rieske_2Fe-2S"/>
</dbReference>
<comment type="caution">
    <text evidence="8">The sequence shown here is derived from an EMBL/GenBank/DDBJ whole genome shotgun (WGS) entry which is preliminary data.</text>
</comment>
<dbReference type="GO" id="GO:0008942">
    <property type="term" value="F:nitrite reductase [NAD(P)H] activity"/>
    <property type="evidence" value="ECO:0007669"/>
    <property type="project" value="InterPro"/>
</dbReference>